<name>A0ABP9VQE9_9BACT</name>
<dbReference type="PANTHER" id="PTHR47473">
    <property type="entry name" value="BTA1P"/>
    <property type="match status" value="1"/>
</dbReference>
<accession>A0ABP9VQE9</accession>
<protein>
    <recommendedName>
        <fullName evidence="3">S-adenosylmethionine:diacylglycerol 3-amino-3-carboxypropyl transferase</fullName>
    </recommendedName>
</protein>
<sequence length="411" mass="47423">MVAPKWSEWIGQKCFSAVHRRNLVYNTCWEDPRIDREALALTSDDSVLVITSAGCNALDYALQSPKSVYAVDMNPLQNALLELKIAAIKTIDFDDFFQVFGRGQHSDWNALYHDAIRPKLDPQYCTVWDRRTDFFDGKSSRSSFYFRGTSGLFAWMINGYLNRSPGLRESIETILAAKSVEQQHEIYDQHEINRRLWNKPLRWILRRDTTMAMLGVPRSQRNQLDQDYPGGVSGFIQDRIETVFKRIPLRDNYFWRVYLTGQYTPQCCPEYLKSQNFEQLKKGLVDRVHTQTDTVEGFLSKHDQPISRFVLLDHMDWLYSRYPELLASEWQSIVNRAAARSRVLWRSAALDVDFVDPLRVTAEGQSVQLGELLNYQHDLAGELHARDRVHTYGSFYIADLAATSNATGVAA</sequence>
<organism evidence="1 2">
    <name type="scientific">Novipirellula caenicola</name>
    <dbReference type="NCBI Taxonomy" id="1536901"/>
    <lineage>
        <taxon>Bacteria</taxon>
        <taxon>Pseudomonadati</taxon>
        <taxon>Planctomycetota</taxon>
        <taxon>Planctomycetia</taxon>
        <taxon>Pirellulales</taxon>
        <taxon>Pirellulaceae</taxon>
        <taxon>Novipirellula</taxon>
    </lineage>
</organism>
<evidence type="ECO:0008006" key="3">
    <source>
        <dbReference type="Google" id="ProtNLM"/>
    </source>
</evidence>
<reference evidence="1 2" key="1">
    <citation type="submission" date="2024-02" db="EMBL/GenBank/DDBJ databases">
        <title>Rhodopirellula caenicola NBRC 110016.</title>
        <authorList>
            <person name="Ichikawa N."/>
            <person name="Katano-Makiyama Y."/>
            <person name="Hidaka K."/>
        </authorList>
    </citation>
    <scope>NUCLEOTIDE SEQUENCE [LARGE SCALE GENOMIC DNA]</scope>
    <source>
        <strain evidence="1 2">NBRC 110016</strain>
    </source>
</reference>
<dbReference type="PANTHER" id="PTHR47473:SF1">
    <property type="entry name" value="METHYLTRANSFERASE DOMAIN-CONTAINING PROTEIN"/>
    <property type="match status" value="1"/>
</dbReference>
<comment type="caution">
    <text evidence="1">The sequence shown here is derived from an EMBL/GenBank/DDBJ whole genome shotgun (WGS) entry which is preliminary data.</text>
</comment>
<dbReference type="Proteomes" id="UP001416858">
    <property type="component" value="Unassembled WGS sequence"/>
</dbReference>
<proteinExistence type="predicted"/>
<evidence type="ECO:0000313" key="1">
    <source>
        <dbReference type="EMBL" id="GAA5507376.1"/>
    </source>
</evidence>
<keyword evidence="2" id="KW-1185">Reference proteome</keyword>
<dbReference type="EMBL" id="BAABRO010000005">
    <property type="protein sequence ID" value="GAA5507376.1"/>
    <property type="molecule type" value="Genomic_DNA"/>
</dbReference>
<gene>
    <name evidence="1" type="ORF">Rcae01_02831</name>
</gene>
<dbReference type="InterPro" id="IPR021829">
    <property type="entry name" value="DUF3419"/>
</dbReference>
<dbReference type="Pfam" id="PF11899">
    <property type="entry name" value="DUF3419"/>
    <property type="match status" value="1"/>
</dbReference>
<dbReference type="RefSeq" id="WP_345684246.1">
    <property type="nucleotide sequence ID" value="NZ_BAABRO010000005.1"/>
</dbReference>
<evidence type="ECO:0000313" key="2">
    <source>
        <dbReference type="Proteomes" id="UP001416858"/>
    </source>
</evidence>